<protein>
    <submittedName>
        <fullName evidence="1">Uncharacterized protein</fullName>
    </submittedName>
</protein>
<organism evidence="1 2">
    <name type="scientific">Streblomastix strix</name>
    <dbReference type="NCBI Taxonomy" id="222440"/>
    <lineage>
        <taxon>Eukaryota</taxon>
        <taxon>Metamonada</taxon>
        <taxon>Preaxostyla</taxon>
        <taxon>Oxymonadida</taxon>
        <taxon>Streblomastigidae</taxon>
        <taxon>Streblomastix</taxon>
    </lineage>
</organism>
<accession>A0A5J4U1P1</accession>
<evidence type="ECO:0000313" key="2">
    <source>
        <dbReference type="Proteomes" id="UP000324800"/>
    </source>
</evidence>
<dbReference type="Proteomes" id="UP000324800">
    <property type="component" value="Unassembled WGS sequence"/>
</dbReference>
<reference evidence="1 2" key="1">
    <citation type="submission" date="2019-03" db="EMBL/GenBank/DDBJ databases">
        <title>Single cell metagenomics reveals metabolic interactions within the superorganism composed of flagellate Streblomastix strix and complex community of Bacteroidetes bacteria on its surface.</title>
        <authorList>
            <person name="Treitli S.C."/>
            <person name="Kolisko M."/>
            <person name="Husnik F."/>
            <person name="Keeling P."/>
            <person name="Hampl V."/>
        </authorList>
    </citation>
    <scope>NUCLEOTIDE SEQUENCE [LARGE SCALE GENOMIC DNA]</scope>
    <source>
        <strain evidence="1">ST1C</strain>
    </source>
</reference>
<dbReference type="EMBL" id="SNRW01021612">
    <property type="protein sequence ID" value="KAA6364477.1"/>
    <property type="molecule type" value="Genomic_DNA"/>
</dbReference>
<name>A0A5J4U1P1_9EUKA</name>
<comment type="caution">
    <text evidence="1">The sequence shown here is derived from an EMBL/GenBank/DDBJ whole genome shotgun (WGS) entry which is preliminary data.</text>
</comment>
<dbReference type="AlphaFoldDB" id="A0A5J4U1P1"/>
<proteinExistence type="predicted"/>
<sequence length="186" mass="21976">MLSSSLIQFMHHFFIKKSLDKALNYRQHMPSSYKIIEVQCRLNYLQSYRKDVNTSVDGHEIGLFYRLMRQAEELMESEKGINEQGIGCNQQQQVVSKSLTSGTVIMDSNQQSVNIYLQQADKEYEISKAHQHEYGACFQDVDWMQIKLNITYEQHHGMRDQHKNNTTHYQKLIQRTQILLDSIEWL</sequence>
<gene>
    <name evidence="1" type="ORF">EZS28_039997</name>
</gene>
<evidence type="ECO:0000313" key="1">
    <source>
        <dbReference type="EMBL" id="KAA6364477.1"/>
    </source>
</evidence>